<organism evidence="1 3">
    <name type="scientific">Pristionchus mayeri</name>
    <dbReference type="NCBI Taxonomy" id="1317129"/>
    <lineage>
        <taxon>Eukaryota</taxon>
        <taxon>Metazoa</taxon>
        <taxon>Ecdysozoa</taxon>
        <taxon>Nematoda</taxon>
        <taxon>Chromadorea</taxon>
        <taxon>Rhabditida</taxon>
        <taxon>Rhabditina</taxon>
        <taxon>Diplogasteromorpha</taxon>
        <taxon>Diplogasteroidea</taxon>
        <taxon>Neodiplogasteridae</taxon>
        <taxon>Pristionchus</taxon>
    </lineage>
</organism>
<name>A0AAN5CBS0_9BILA</name>
<accession>A0AAN5CBS0</accession>
<proteinExistence type="predicted"/>
<sequence>TLETKVFLLIQLGRSLVAGERIVAPLPTRNIAIVHGCAEWTEYHPSIRDRSREAFFSELRNERDDEKALERIQNDTNTSMEVECDPSWEVAPSLPSLDATAAAAELTTVLSIYAVAAAKLPPVSAPIHGTHK</sequence>
<reference evidence="3" key="1">
    <citation type="submission" date="2022-10" db="EMBL/GenBank/DDBJ databases">
        <title>Genome assembly of Pristionchus species.</title>
        <authorList>
            <person name="Yoshida K."/>
            <person name="Sommer R.J."/>
        </authorList>
    </citation>
    <scope>NUCLEOTIDE SEQUENCE [LARGE SCALE GENOMIC DNA]</scope>
    <source>
        <strain evidence="3">RS5460</strain>
    </source>
</reference>
<comment type="caution">
    <text evidence="1">The sequence shown here is derived from an EMBL/GenBank/DDBJ whole genome shotgun (WGS) entry which is preliminary data.</text>
</comment>
<dbReference type="AlphaFoldDB" id="A0AAN5CBS0"/>
<dbReference type="Proteomes" id="UP001328107">
    <property type="component" value="Unassembled WGS sequence"/>
</dbReference>
<dbReference type="EMBL" id="BTRK01000014">
    <property type="protein sequence ID" value="GMR63196.1"/>
    <property type="molecule type" value="Genomic_DNA"/>
</dbReference>
<dbReference type="EMBL" id="BTRK01000002">
    <property type="protein sequence ID" value="GMR37382.1"/>
    <property type="molecule type" value="Genomic_DNA"/>
</dbReference>
<evidence type="ECO:0000313" key="1">
    <source>
        <dbReference type="EMBL" id="GMR37382.1"/>
    </source>
</evidence>
<evidence type="ECO:0000313" key="3">
    <source>
        <dbReference type="Proteomes" id="UP001328107"/>
    </source>
</evidence>
<feature type="non-terminal residue" evidence="1">
    <location>
        <position position="132"/>
    </location>
</feature>
<reference evidence="1" key="2">
    <citation type="submission" date="2023-06" db="EMBL/GenBank/DDBJ databases">
        <title>Genome assembly of Pristionchus species.</title>
        <authorList>
            <person name="Yoshida K."/>
            <person name="Sommer R.J."/>
        </authorList>
    </citation>
    <scope>NUCLEOTIDE SEQUENCE</scope>
    <source>
        <strain evidence="1 3">RS5460</strain>
    </source>
</reference>
<feature type="non-terminal residue" evidence="1">
    <location>
        <position position="1"/>
    </location>
</feature>
<protein>
    <submittedName>
        <fullName evidence="1">Uncharacterized protein</fullName>
    </submittedName>
</protein>
<keyword evidence="3" id="KW-1185">Reference proteome</keyword>
<gene>
    <name evidence="1" type="ORF">PMAYCL1PPCAC_07577</name>
    <name evidence="2" type="ORF">PMAYCL1PPCAC_33393</name>
</gene>
<evidence type="ECO:0000313" key="2">
    <source>
        <dbReference type="EMBL" id="GMR63196.1"/>
    </source>
</evidence>